<dbReference type="STRING" id="447689.BA195_01470"/>
<protein>
    <recommendedName>
        <fullName evidence="3">GLPGLI family protein</fullName>
    </recommendedName>
</protein>
<name>A0A1B9Y115_9FLAO</name>
<dbReference type="RefSeq" id="WP_068701722.1">
    <property type="nucleotide sequence ID" value="NZ_MAKX01000001.1"/>
</dbReference>
<sequence length="245" mass="28422">MKNAITTIFYLLITANLFSQELFKSGEVVYSVKISSEQNLNNSLESKNMYHSFQKKTNLFSEKLKYTLKFNKKNSIFYLNSNLAMDSEESFNKLALILNKGDNRYFVDLKKRQMTEEKPFFGEDFLIVSATSDLKWKLVNEKKKIGKYICYKATVKRKNNGPKGVVDPYSTYTAWYTPDISFNYGPFEFNSLPGLILELSIKDRTYTASKITLKKETIKINKPNNGKLVTKKEFDNIGKKAFENR</sequence>
<dbReference type="Proteomes" id="UP000093186">
    <property type="component" value="Unassembled WGS sequence"/>
</dbReference>
<evidence type="ECO:0000313" key="1">
    <source>
        <dbReference type="EMBL" id="OCK43401.1"/>
    </source>
</evidence>
<accession>A0A1B9Y115</accession>
<organism evidence="1 2">
    <name type="scientific">Tenacibaculum soleae</name>
    <dbReference type="NCBI Taxonomy" id="447689"/>
    <lineage>
        <taxon>Bacteria</taxon>
        <taxon>Pseudomonadati</taxon>
        <taxon>Bacteroidota</taxon>
        <taxon>Flavobacteriia</taxon>
        <taxon>Flavobacteriales</taxon>
        <taxon>Flavobacteriaceae</taxon>
        <taxon>Tenacibaculum</taxon>
    </lineage>
</organism>
<dbReference type="Pfam" id="PF09697">
    <property type="entry name" value="Porph_ging"/>
    <property type="match status" value="1"/>
</dbReference>
<dbReference type="AlphaFoldDB" id="A0A1B9Y115"/>
<reference evidence="1 2" key="1">
    <citation type="submission" date="2016-06" db="EMBL/GenBank/DDBJ databases">
        <title>Draft Genome Sequence of Tenacibaculum soleae UCD-KL19.</title>
        <authorList>
            <person name="Eisen J.A."/>
            <person name="Coil D.A."/>
            <person name="Lujan K.M."/>
        </authorList>
    </citation>
    <scope>NUCLEOTIDE SEQUENCE [LARGE SCALE GENOMIC DNA]</scope>
    <source>
        <strain evidence="1 2">UCD-KL19</strain>
    </source>
</reference>
<dbReference type="OrthoDB" id="1068986at2"/>
<dbReference type="NCBIfam" id="TIGR01200">
    <property type="entry name" value="GLPGLI"/>
    <property type="match status" value="1"/>
</dbReference>
<dbReference type="InterPro" id="IPR005901">
    <property type="entry name" value="GLPGLI"/>
</dbReference>
<dbReference type="EMBL" id="MAKX01000001">
    <property type="protein sequence ID" value="OCK43401.1"/>
    <property type="molecule type" value="Genomic_DNA"/>
</dbReference>
<proteinExistence type="predicted"/>
<evidence type="ECO:0008006" key="3">
    <source>
        <dbReference type="Google" id="ProtNLM"/>
    </source>
</evidence>
<evidence type="ECO:0000313" key="2">
    <source>
        <dbReference type="Proteomes" id="UP000093186"/>
    </source>
</evidence>
<comment type="caution">
    <text evidence="1">The sequence shown here is derived from an EMBL/GenBank/DDBJ whole genome shotgun (WGS) entry which is preliminary data.</text>
</comment>
<keyword evidence="2" id="KW-1185">Reference proteome</keyword>
<gene>
    <name evidence="1" type="ORF">BA195_01470</name>
</gene>